<dbReference type="GO" id="GO:0006357">
    <property type="term" value="P:regulation of transcription by RNA polymerase II"/>
    <property type="evidence" value="ECO:0007669"/>
    <property type="project" value="InterPro"/>
</dbReference>
<sequence length="819" mass="89687">MTEQPPAKKIKISLEPFIDNHVADITNLGQEILKTEVSLPEKLMHSVDRIWFERGEWKDITETSLKKAIEEQQDKKQEDQDENKQDAPSLPNSMPSTAQPPPPPGFDIIKLRESVINKLFHAKSEIDVALDVINILAASNRASATTKDLVLPAGSLTATYVTKPKQTMKAQLESTQLNLGLKRTKQKQAADFLKNSAATLKGLVEKEQVFWNEALDLRRNNWQMFPSNQLGNVNTGSSFFVQYGFSEVGSDFNEASMGELKRGGDTTDNNALQLSLPHANSRQVVVSISQSQMGQLKIGRNRFSEGILGMIESDETEKKDTTCSPLFSNNTIHSEVQAQLGDAHATVFDAELFSDILAEAQALSSNVRFPDDEIVINIDGHIDLSIRKEPVENRLASFDSSVSPQSVIISRSINLAFRLLLLQHQRYNAWKQKAKYLSTNPKIHPMLAQHDASLLISSAAAQAAAQAAQISQTNANPSSQSMIANSPVNSATGSVTNGIQSPKVGQPSTTSNVNPAISTTTPNVVNATVGPSNTVGSGNVTGAVGSSTSVANVASAAMRAQTRSPNQITPRALPQHIPVLLPILSLTRFWVQFDRVRQVIHHLISPLCASIAIAAHFKCELMSMPSSSLPKKHLYDTYPGYTEVALSLGISLFKGPSLKFGLNQSGSISVCLPQTTVVLQNVSEFESFLSREIKVICLQTVCSIANDIMGRHADYMKAVGTTNKQRFLWQVDKVDEAIHGSVWSSQGADHVWRNITVSMKHLGTSYSVQFQLDRTHLLEEKTYTVELGKHASNELAMGFREKVFALVKLIIDDAIMTLS</sequence>
<keyword evidence="11" id="KW-1185">Reference proteome</keyword>
<keyword evidence="8" id="KW-0010">Activator</keyword>
<evidence type="ECO:0000256" key="8">
    <source>
        <dbReference type="RuleBase" id="RU364140"/>
    </source>
</evidence>
<dbReference type="Proteomes" id="UP000093000">
    <property type="component" value="Unassembled WGS sequence"/>
</dbReference>
<dbReference type="InParanoid" id="A0A1C7NQN1"/>
<dbReference type="GO" id="GO:0016592">
    <property type="term" value="C:mediator complex"/>
    <property type="evidence" value="ECO:0007669"/>
    <property type="project" value="InterPro"/>
</dbReference>
<dbReference type="PANTHER" id="PTHR13114:SF7">
    <property type="entry name" value="MEDIATOR OF RNA POLYMERASE II TRANSCRIPTION SUBUNIT 17"/>
    <property type="match status" value="1"/>
</dbReference>
<evidence type="ECO:0000256" key="1">
    <source>
        <dbReference type="ARBA" id="ARBA00004123"/>
    </source>
</evidence>
<evidence type="ECO:0000256" key="2">
    <source>
        <dbReference type="ARBA" id="ARBA00005635"/>
    </source>
</evidence>
<comment type="caution">
    <text evidence="10">The sequence shown here is derived from an EMBL/GenBank/DDBJ whole genome shotgun (WGS) entry which is preliminary data.</text>
</comment>
<evidence type="ECO:0000313" key="11">
    <source>
        <dbReference type="Proteomes" id="UP000093000"/>
    </source>
</evidence>
<name>A0A1C7NQN1_9FUNG</name>
<dbReference type="STRING" id="101091.A0A1C7NQN1"/>
<comment type="subcellular location">
    <subcellularLocation>
        <location evidence="1 8">Nucleus</location>
    </subcellularLocation>
</comment>
<dbReference type="GO" id="GO:0003712">
    <property type="term" value="F:transcription coregulator activity"/>
    <property type="evidence" value="ECO:0007669"/>
    <property type="project" value="InterPro"/>
</dbReference>
<evidence type="ECO:0000256" key="5">
    <source>
        <dbReference type="ARBA" id="ARBA00023163"/>
    </source>
</evidence>
<evidence type="ECO:0000256" key="7">
    <source>
        <dbReference type="ARBA" id="ARBA00032014"/>
    </source>
</evidence>
<comment type="subunit">
    <text evidence="8">Component of the Mediator complex.</text>
</comment>
<organism evidence="10 11">
    <name type="scientific">Choanephora cucurbitarum</name>
    <dbReference type="NCBI Taxonomy" id="101091"/>
    <lineage>
        <taxon>Eukaryota</taxon>
        <taxon>Fungi</taxon>
        <taxon>Fungi incertae sedis</taxon>
        <taxon>Mucoromycota</taxon>
        <taxon>Mucoromycotina</taxon>
        <taxon>Mucoromycetes</taxon>
        <taxon>Mucorales</taxon>
        <taxon>Mucorineae</taxon>
        <taxon>Choanephoraceae</taxon>
        <taxon>Choanephoroideae</taxon>
        <taxon>Choanephora</taxon>
    </lineage>
</organism>
<dbReference type="InterPro" id="IPR019313">
    <property type="entry name" value="Mediator_Med17"/>
</dbReference>
<dbReference type="AlphaFoldDB" id="A0A1C7NQN1"/>
<protein>
    <recommendedName>
        <fullName evidence="3 8">Mediator of RNA polymerase II transcription subunit 17</fullName>
    </recommendedName>
    <alternativeName>
        <fullName evidence="7 8">Mediator complex subunit 17</fullName>
    </alternativeName>
</protein>
<dbReference type="Pfam" id="PF10156">
    <property type="entry name" value="Med17"/>
    <property type="match status" value="1"/>
</dbReference>
<evidence type="ECO:0000256" key="6">
    <source>
        <dbReference type="ARBA" id="ARBA00023242"/>
    </source>
</evidence>
<proteinExistence type="inferred from homology"/>
<feature type="region of interest" description="Disordered" evidence="9">
    <location>
        <begin position="70"/>
        <end position="106"/>
    </location>
</feature>
<feature type="compositionally biased region" description="Basic and acidic residues" evidence="9">
    <location>
        <begin position="70"/>
        <end position="85"/>
    </location>
</feature>
<reference evidence="10 11" key="1">
    <citation type="submission" date="2016-03" db="EMBL/GenBank/DDBJ databases">
        <title>Choanephora cucurbitarum.</title>
        <authorList>
            <person name="Min B."/>
            <person name="Park H."/>
            <person name="Park J.-H."/>
            <person name="Shin H.-D."/>
            <person name="Choi I.-G."/>
        </authorList>
    </citation>
    <scope>NUCLEOTIDE SEQUENCE [LARGE SCALE GENOMIC DNA]</scope>
    <source>
        <strain evidence="10 11">KUS-F28377</strain>
    </source>
</reference>
<keyword evidence="4 8" id="KW-0805">Transcription regulation</keyword>
<dbReference type="OrthoDB" id="10251234at2759"/>
<evidence type="ECO:0000256" key="9">
    <source>
        <dbReference type="SAM" id="MobiDB-lite"/>
    </source>
</evidence>
<dbReference type="PANTHER" id="PTHR13114">
    <property type="entry name" value="MEDIATOR OF RNA POLYMERASE II TRANSCRIPTION SUBUNIT 17"/>
    <property type="match status" value="1"/>
</dbReference>
<evidence type="ECO:0000256" key="3">
    <source>
        <dbReference type="ARBA" id="ARBA00019610"/>
    </source>
</evidence>
<evidence type="ECO:0000256" key="4">
    <source>
        <dbReference type="ARBA" id="ARBA00023015"/>
    </source>
</evidence>
<dbReference type="EMBL" id="LUGH01000012">
    <property type="protein sequence ID" value="OBZ91402.1"/>
    <property type="molecule type" value="Genomic_DNA"/>
</dbReference>
<comment type="function">
    <text evidence="8">Component of the Mediator complex, a coactivator involved in the regulated transcription of nearly all RNA polymerase II-dependent genes. Mediator functions as a bridge to convey information from gene-specific regulatory proteins to the basal RNA polymerase II transcription machinery. Mediator is recruited to promoters by direct interactions with regulatory proteins and serves as a scaffold for the assembly of a functional preinitiation complex with RNA polymerase II and the general transcription factors.</text>
</comment>
<gene>
    <name evidence="10" type="primary">srb4_1</name>
    <name evidence="8" type="synonym">MED17</name>
    <name evidence="10" type="ORF">A0J61_00547</name>
</gene>
<accession>A0A1C7NQN1</accession>
<feature type="compositionally biased region" description="Polar residues" evidence="9">
    <location>
        <begin position="489"/>
        <end position="500"/>
    </location>
</feature>
<feature type="region of interest" description="Disordered" evidence="9">
    <location>
        <begin position="489"/>
        <end position="512"/>
    </location>
</feature>
<comment type="similarity">
    <text evidence="2 8">Belongs to the Mediator complex subunit 17 family.</text>
</comment>
<dbReference type="GO" id="GO:0070847">
    <property type="term" value="C:core mediator complex"/>
    <property type="evidence" value="ECO:0007669"/>
    <property type="project" value="TreeGrafter"/>
</dbReference>
<keyword evidence="5 8" id="KW-0804">Transcription</keyword>
<keyword evidence="6 8" id="KW-0539">Nucleus</keyword>
<evidence type="ECO:0000313" key="10">
    <source>
        <dbReference type="EMBL" id="OBZ91402.1"/>
    </source>
</evidence>